<feature type="transmembrane region" description="Helical" evidence="7">
    <location>
        <begin position="814"/>
        <end position="835"/>
    </location>
</feature>
<name>A0A8S3R473_MYTED</name>
<gene>
    <name evidence="10" type="ORF">MEDL_18507</name>
</gene>
<dbReference type="Proteomes" id="UP000683360">
    <property type="component" value="Unassembled WGS sequence"/>
</dbReference>
<evidence type="ECO:0000256" key="6">
    <source>
        <dbReference type="SAM" id="MobiDB-lite"/>
    </source>
</evidence>
<evidence type="ECO:0000313" key="10">
    <source>
        <dbReference type="EMBL" id="CAG2204018.1"/>
    </source>
</evidence>
<keyword evidence="11" id="KW-1185">Reference proteome</keyword>
<organism evidence="10 11">
    <name type="scientific">Mytilus edulis</name>
    <name type="common">Blue mussel</name>
    <dbReference type="NCBI Taxonomy" id="6550"/>
    <lineage>
        <taxon>Eukaryota</taxon>
        <taxon>Metazoa</taxon>
        <taxon>Spiralia</taxon>
        <taxon>Lophotrochozoa</taxon>
        <taxon>Mollusca</taxon>
        <taxon>Bivalvia</taxon>
        <taxon>Autobranchia</taxon>
        <taxon>Pteriomorphia</taxon>
        <taxon>Mytilida</taxon>
        <taxon>Mytiloidea</taxon>
        <taxon>Mytilidae</taxon>
        <taxon>Mytilinae</taxon>
        <taxon>Mytilus</taxon>
    </lineage>
</organism>
<protein>
    <recommendedName>
        <fullName evidence="9">Ig-like domain-containing protein</fullName>
    </recommendedName>
</protein>
<dbReference type="InterPro" id="IPR013098">
    <property type="entry name" value="Ig_I-set"/>
</dbReference>
<dbReference type="PANTHER" id="PTHR11640:SF31">
    <property type="entry name" value="IRREGULAR CHIASM C-ROUGHEST PROTEIN-RELATED"/>
    <property type="match status" value="1"/>
</dbReference>
<evidence type="ECO:0000256" key="3">
    <source>
        <dbReference type="ARBA" id="ARBA00023157"/>
    </source>
</evidence>
<comment type="caution">
    <text evidence="10">The sequence shown here is derived from an EMBL/GenBank/DDBJ whole genome shotgun (WGS) entry which is preliminary data.</text>
</comment>
<feature type="region of interest" description="Disordered" evidence="6">
    <location>
        <begin position="1023"/>
        <end position="1052"/>
    </location>
</feature>
<keyword evidence="4" id="KW-0325">Glycoprotein</keyword>
<dbReference type="FunFam" id="2.60.40.10:FF:000032">
    <property type="entry name" value="palladin isoform X1"/>
    <property type="match status" value="1"/>
</dbReference>
<dbReference type="SMART" id="SM00408">
    <property type="entry name" value="IGc2"/>
    <property type="match status" value="5"/>
</dbReference>
<feature type="domain" description="Ig-like" evidence="9">
    <location>
        <begin position="519"/>
        <end position="606"/>
    </location>
</feature>
<keyword evidence="7" id="KW-0812">Transmembrane</keyword>
<dbReference type="OrthoDB" id="6162722at2759"/>
<feature type="chain" id="PRO_5035777306" description="Ig-like domain-containing protein" evidence="8">
    <location>
        <begin position="20"/>
        <end position="1052"/>
    </location>
</feature>
<dbReference type="GO" id="GO:0005886">
    <property type="term" value="C:plasma membrane"/>
    <property type="evidence" value="ECO:0007669"/>
    <property type="project" value="TreeGrafter"/>
</dbReference>
<keyword evidence="5" id="KW-0393">Immunoglobulin domain</keyword>
<dbReference type="Gene3D" id="2.60.40.10">
    <property type="entry name" value="Immunoglobulins"/>
    <property type="match status" value="7"/>
</dbReference>
<evidence type="ECO:0000259" key="9">
    <source>
        <dbReference type="PROSITE" id="PS50835"/>
    </source>
</evidence>
<evidence type="ECO:0000256" key="5">
    <source>
        <dbReference type="ARBA" id="ARBA00023319"/>
    </source>
</evidence>
<keyword evidence="2 7" id="KW-0472">Membrane</keyword>
<dbReference type="EMBL" id="CAJPWZ010000935">
    <property type="protein sequence ID" value="CAG2204018.1"/>
    <property type="molecule type" value="Genomic_DNA"/>
</dbReference>
<keyword evidence="8" id="KW-0732">Signal</keyword>
<feature type="signal peptide" evidence="8">
    <location>
        <begin position="1"/>
        <end position="19"/>
    </location>
</feature>
<evidence type="ECO:0000256" key="1">
    <source>
        <dbReference type="ARBA" id="ARBA00004479"/>
    </source>
</evidence>
<dbReference type="InterPro" id="IPR013783">
    <property type="entry name" value="Ig-like_fold"/>
</dbReference>
<keyword evidence="3" id="KW-1015">Disulfide bond</keyword>
<dbReference type="PROSITE" id="PS50835">
    <property type="entry name" value="IG_LIKE"/>
    <property type="match status" value="5"/>
</dbReference>
<accession>A0A8S3R473</accession>
<feature type="domain" description="Ig-like" evidence="9">
    <location>
        <begin position="134"/>
        <end position="253"/>
    </location>
</feature>
<dbReference type="SMART" id="SM00409">
    <property type="entry name" value="IG"/>
    <property type="match status" value="6"/>
</dbReference>
<evidence type="ECO:0000256" key="4">
    <source>
        <dbReference type="ARBA" id="ARBA00023180"/>
    </source>
</evidence>
<dbReference type="GO" id="GO:0005911">
    <property type="term" value="C:cell-cell junction"/>
    <property type="evidence" value="ECO:0007669"/>
    <property type="project" value="TreeGrafter"/>
</dbReference>
<dbReference type="InterPro" id="IPR003599">
    <property type="entry name" value="Ig_sub"/>
</dbReference>
<evidence type="ECO:0000313" key="11">
    <source>
        <dbReference type="Proteomes" id="UP000683360"/>
    </source>
</evidence>
<dbReference type="InterPro" id="IPR007110">
    <property type="entry name" value="Ig-like_dom"/>
</dbReference>
<dbReference type="SUPFAM" id="SSF48726">
    <property type="entry name" value="Immunoglobulin"/>
    <property type="match status" value="6"/>
</dbReference>
<dbReference type="InterPro" id="IPR003598">
    <property type="entry name" value="Ig_sub2"/>
</dbReference>
<evidence type="ECO:0000256" key="8">
    <source>
        <dbReference type="SAM" id="SignalP"/>
    </source>
</evidence>
<dbReference type="PANTHER" id="PTHR11640">
    <property type="entry name" value="NEPHRIN"/>
    <property type="match status" value="1"/>
</dbReference>
<dbReference type="InterPro" id="IPR036179">
    <property type="entry name" value="Ig-like_dom_sf"/>
</dbReference>
<keyword evidence="7" id="KW-1133">Transmembrane helix</keyword>
<feature type="domain" description="Ig-like" evidence="9">
    <location>
        <begin position="345"/>
        <end position="427"/>
    </location>
</feature>
<reference evidence="10" key="1">
    <citation type="submission" date="2021-03" db="EMBL/GenBank/DDBJ databases">
        <authorList>
            <person name="Bekaert M."/>
        </authorList>
    </citation>
    <scope>NUCLEOTIDE SEQUENCE</scope>
</reference>
<sequence length="1052" mass="115723">MCVAIDDLFIFTAFQIAFSLTISGSGNYIIPNTCYELTCSYDTFKVDRQALYNFYNDTSTGIKTFTIRYLNSTGECFYRNPDYVPCTDDVCSCDRDGMATHICYNHTSSITGNITINCFSGNNSNIRIPVADGPASVSLSPPDTTYTVTEGNDIPEISCMADCKPACGFMWSGPNGPTGTNNVLKLWNIQMNQKGVFNCSASNDVGFSYSTGVNIDVQSDQLMLASLSIEDHGQFRCTASNDIGSVNKSLDVTVNYGPTAVILTPITQQYTVELEGTIPPISCSASCRPDCKYIWSGPNDASGVSSVLSLHTIQKNQDGDYQCLASNNVSSKQSSVINVNVQFGPRSSLQFNPSYTSVTKTKDEKLGPIECKATCNPACQYKWTKPDNTIINDRELMIQSLSTHEHGTFICTASNSLGVSNNKLEVTVNYGPATVILSPSTKQYIVTYGQTIAPINCSANCRPVCSHMWSGPNVPSGAVNILHLQHVQKNQSGDFQCRVSNEVGNMQSTIINVNVQYSPFVNNVSINGSNFIVGENTTAILSCNFEGNPAPENTWEKNNQILSDAEENKQQSYKIQPVRCEDTGNYSCVANNSLGMSSAQQSMFVTCSPRLNLEVEQPSTKIGLSTGADLSLTVNLIAYPTPTSTVWFYKDTEGNETTITSNLETFELFKHATFLSKKNLTKYDFGDYILKVNNTFGASIHTYHVIPQGPPDPTFILNVSCGVQTAKLFWLSSFNGGDIQNFSILVQKKEKDIYLHETDINDQDGKNIKFESIKLSAGEYLFQIYGNNKYGNRTSTNSKLCQVKDVKMSVFDPLIGVAAGGGSVVILAAIVLVILMKKRRIFRGGDKEMIKRCSRTTDEDDDRLKDNPLYVTSGDVVNGDIGPVYGVVNKQKQNKHTLLADEGNDEGQVYSQVQKSNIKGKKKLKKKKIDKASLNENDTEIELGTVYENYEKEFKQTDTDKIYANGAKHDDGANISKAYSLRKNKDGLTYADVDFVPGPSGKRFVIRGLENRTNYAIIDLTQKAEPLSSDNEDEDEDKNYANVETNDNECKG</sequence>
<feature type="domain" description="Ig-like" evidence="9">
    <location>
        <begin position="432"/>
        <end position="516"/>
    </location>
</feature>
<dbReference type="GO" id="GO:0050839">
    <property type="term" value="F:cell adhesion molecule binding"/>
    <property type="evidence" value="ECO:0007669"/>
    <property type="project" value="TreeGrafter"/>
</dbReference>
<feature type="domain" description="Ig-like" evidence="9">
    <location>
        <begin position="258"/>
        <end position="340"/>
    </location>
</feature>
<dbReference type="InterPro" id="IPR051275">
    <property type="entry name" value="Cell_adhesion_signaling"/>
</dbReference>
<dbReference type="AlphaFoldDB" id="A0A8S3R473"/>
<comment type="subcellular location">
    <subcellularLocation>
        <location evidence="1">Membrane</location>
        <topology evidence="1">Single-pass type I membrane protein</topology>
    </subcellularLocation>
</comment>
<dbReference type="GO" id="GO:0098609">
    <property type="term" value="P:cell-cell adhesion"/>
    <property type="evidence" value="ECO:0007669"/>
    <property type="project" value="TreeGrafter"/>
</dbReference>
<evidence type="ECO:0000256" key="7">
    <source>
        <dbReference type="SAM" id="Phobius"/>
    </source>
</evidence>
<evidence type="ECO:0000256" key="2">
    <source>
        <dbReference type="ARBA" id="ARBA00023136"/>
    </source>
</evidence>
<proteinExistence type="predicted"/>
<dbReference type="Pfam" id="PF07679">
    <property type="entry name" value="I-set"/>
    <property type="match status" value="1"/>
</dbReference>